<dbReference type="GeneID" id="36528663"/>
<keyword evidence="3" id="KW-1185">Reference proteome</keyword>
<organism evidence="2 3">
    <name type="scientific">Aspergillus novofumigatus (strain IBT 16806)</name>
    <dbReference type="NCBI Taxonomy" id="1392255"/>
    <lineage>
        <taxon>Eukaryota</taxon>
        <taxon>Fungi</taxon>
        <taxon>Dikarya</taxon>
        <taxon>Ascomycota</taxon>
        <taxon>Pezizomycotina</taxon>
        <taxon>Eurotiomycetes</taxon>
        <taxon>Eurotiomycetidae</taxon>
        <taxon>Eurotiales</taxon>
        <taxon>Aspergillaceae</taxon>
        <taxon>Aspergillus</taxon>
        <taxon>Aspergillus subgen. Fumigati</taxon>
    </lineage>
</organism>
<evidence type="ECO:0000256" key="1">
    <source>
        <dbReference type="SAM" id="MobiDB-lite"/>
    </source>
</evidence>
<evidence type="ECO:0000313" key="3">
    <source>
        <dbReference type="Proteomes" id="UP000234474"/>
    </source>
</evidence>
<evidence type="ECO:0000313" key="2">
    <source>
        <dbReference type="EMBL" id="PKX92695.1"/>
    </source>
</evidence>
<accession>A0A2I1C524</accession>
<dbReference type="RefSeq" id="XP_024681290.1">
    <property type="nucleotide sequence ID" value="XM_024821337.1"/>
</dbReference>
<feature type="region of interest" description="Disordered" evidence="1">
    <location>
        <begin position="1"/>
        <end position="40"/>
    </location>
</feature>
<gene>
    <name evidence="2" type="ORF">P174DRAFT_208347</name>
</gene>
<protein>
    <submittedName>
        <fullName evidence="2">Uncharacterized protein</fullName>
    </submittedName>
</protein>
<feature type="compositionally biased region" description="Basic residues" evidence="1">
    <location>
        <begin position="26"/>
        <end position="40"/>
    </location>
</feature>
<dbReference type="EMBL" id="MSZS01000005">
    <property type="protein sequence ID" value="PKX92695.1"/>
    <property type="molecule type" value="Genomic_DNA"/>
</dbReference>
<proteinExistence type="predicted"/>
<dbReference type="Proteomes" id="UP000234474">
    <property type="component" value="Unassembled WGS sequence"/>
</dbReference>
<dbReference type="VEuPathDB" id="FungiDB:P174DRAFT_208347"/>
<sequence>MRLQQRETGAAEGALLMADGVSNNHPHNHHHHHSHRSGRRMPHRRVCAIWPFDSCMHNKTNLVWLSAGTLPMAEKQARTWLMATVWS</sequence>
<comment type="caution">
    <text evidence="2">The sequence shown here is derived from an EMBL/GenBank/DDBJ whole genome shotgun (WGS) entry which is preliminary data.</text>
</comment>
<name>A0A2I1C524_ASPN1</name>
<dbReference type="AlphaFoldDB" id="A0A2I1C524"/>
<reference evidence="3" key="1">
    <citation type="journal article" date="2018" name="Proc. Natl. Acad. Sci. U.S.A.">
        <title>Linking secondary metabolites to gene clusters through genome sequencing of six diverse Aspergillus species.</title>
        <authorList>
            <person name="Kaerboelling I."/>
            <person name="Vesth T.C."/>
            <person name="Frisvad J.C."/>
            <person name="Nybo J.L."/>
            <person name="Theobald S."/>
            <person name="Kuo A."/>
            <person name="Bowyer P."/>
            <person name="Matsuda Y."/>
            <person name="Mondo S."/>
            <person name="Lyhne E.K."/>
            <person name="Kogle M.E."/>
            <person name="Clum A."/>
            <person name="Lipzen A."/>
            <person name="Salamov A."/>
            <person name="Ngan C.Y."/>
            <person name="Daum C."/>
            <person name="Chiniquy J."/>
            <person name="Barry K."/>
            <person name="LaButti K."/>
            <person name="Haridas S."/>
            <person name="Simmons B.A."/>
            <person name="Magnuson J.K."/>
            <person name="Mortensen U.H."/>
            <person name="Larsen T.O."/>
            <person name="Grigoriev I.V."/>
            <person name="Baker S.E."/>
            <person name="Andersen M.R."/>
        </authorList>
    </citation>
    <scope>NUCLEOTIDE SEQUENCE [LARGE SCALE GENOMIC DNA]</scope>
    <source>
        <strain evidence="3">IBT 16806</strain>
    </source>
</reference>